<dbReference type="RefSeq" id="WP_219535741.1">
    <property type="nucleotide sequence ID" value="NZ_JAHKRM010000027.1"/>
</dbReference>
<evidence type="ECO:0000256" key="2">
    <source>
        <dbReference type="ARBA" id="ARBA00023027"/>
    </source>
</evidence>
<dbReference type="EMBL" id="JBHUCM010000066">
    <property type="protein sequence ID" value="MFD1546376.1"/>
    <property type="molecule type" value="Genomic_DNA"/>
</dbReference>
<feature type="domain" description="D-isomer specific 2-hydroxyacid dehydrogenase NAD-binding" evidence="3">
    <location>
        <begin position="157"/>
        <end position="327"/>
    </location>
</feature>
<comment type="caution">
    <text evidence="4">The sequence shown here is derived from an EMBL/GenBank/DDBJ whole genome shotgun (WGS) entry which is preliminary data.</text>
</comment>
<proteinExistence type="predicted"/>
<dbReference type="PANTHER" id="PTHR43333">
    <property type="entry name" value="2-HACID_DH_C DOMAIN-CONTAINING PROTEIN"/>
    <property type="match status" value="1"/>
</dbReference>
<keyword evidence="2" id="KW-0520">NAD</keyword>
<evidence type="ECO:0000259" key="3">
    <source>
        <dbReference type="Pfam" id="PF02826"/>
    </source>
</evidence>
<evidence type="ECO:0000313" key="4">
    <source>
        <dbReference type="EMBL" id="MFD1546376.1"/>
    </source>
</evidence>
<name>A0ABW4GW71_9ACTN</name>
<accession>A0ABW4GW71</accession>
<dbReference type="Proteomes" id="UP001597097">
    <property type="component" value="Unassembled WGS sequence"/>
</dbReference>
<reference evidence="5" key="1">
    <citation type="journal article" date="2019" name="Int. J. Syst. Evol. Microbiol.">
        <title>The Global Catalogue of Microorganisms (GCM) 10K type strain sequencing project: providing services to taxonomists for standard genome sequencing and annotation.</title>
        <authorList>
            <consortium name="The Broad Institute Genomics Platform"/>
            <consortium name="The Broad Institute Genome Sequencing Center for Infectious Disease"/>
            <person name="Wu L."/>
            <person name="Ma J."/>
        </authorList>
    </citation>
    <scope>NUCLEOTIDE SEQUENCE [LARGE SCALE GENOMIC DNA]</scope>
    <source>
        <strain evidence="5">CGMCC 1.15399</strain>
    </source>
</reference>
<dbReference type="PANTHER" id="PTHR43333:SF1">
    <property type="entry name" value="D-ISOMER SPECIFIC 2-HYDROXYACID DEHYDROGENASE NAD-BINDING DOMAIN-CONTAINING PROTEIN"/>
    <property type="match status" value="1"/>
</dbReference>
<evidence type="ECO:0000256" key="1">
    <source>
        <dbReference type="ARBA" id="ARBA00023002"/>
    </source>
</evidence>
<gene>
    <name evidence="4" type="ORF">ACFSJ0_55735</name>
</gene>
<dbReference type="CDD" id="cd05300">
    <property type="entry name" value="2-Hacid_dh_1"/>
    <property type="match status" value="1"/>
</dbReference>
<protein>
    <submittedName>
        <fullName evidence="4">D-2-hydroxyacid dehydrogenase</fullName>
    </submittedName>
</protein>
<sequence>MNGHDQPTEERLLPGQKRLRVAVANPLHEESYQRIIDREPRVTLLNDPSLLPPIRHRADFSGDPEFRRTPEQQAEFEALLNTADALLGIPDVDPAALSRTVHANPRLRWVHTTSAGGGQQVGRAGLSPSHLQRVVFTTSAGVHGSPLSEFVVLGILCGAKDLPRLLRLKNQRHWGDRWMSRQISRQKVLILGFGGIGKAVARSLSALGMNVTATSRHADAEHPDVDRFVSLDEAIDVIGDMDAIVCALPGTDLTKRIVDERLLARVKRGVTFMNVGRGSVVDESALIAALEDGRIGFAALDVFDVEPLPPTSPLWALPNVLISPHTAALAADEEAAVVELFADNATRLLDGQPLVNVVDTVEFY</sequence>
<dbReference type="Pfam" id="PF02826">
    <property type="entry name" value="2-Hacid_dh_C"/>
    <property type="match status" value="1"/>
</dbReference>
<organism evidence="4 5">
    <name type="scientific">Nonomuraea guangzhouensis</name>
    <dbReference type="NCBI Taxonomy" id="1291555"/>
    <lineage>
        <taxon>Bacteria</taxon>
        <taxon>Bacillati</taxon>
        <taxon>Actinomycetota</taxon>
        <taxon>Actinomycetes</taxon>
        <taxon>Streptosporangiales</taxon>
        <taxon>Streptosporangiaceae</taxon>
        <taxon>Nonomuraea</taxon>
    </lineage>
</organism>
<evidence type="ECO:0000313" key="5">
    <source>
        <dbReference type="Proteomes" id="UP001597097"/>
    </source>
</evidence>
<dbReference type="InterPro" id="IPR006140">
    <property type="entry name" value="D-isomer_DH_NAD-bd"/>
</dbReference>
<keyword evidence="5" id="KW-1185">Reference proteome</keyword>
<keyword evidence="1" id="KW-0560">Oxidoreductase</keyword>